<reference evidence="8 9" key="1">
    <citation type="journal article" date="2016" name="Nat. Commun.">
        <title>Thousands of microbial genomes shed light on interconnected biogeochemical processes in an aquifer system.</title>
        <authorList>
            <person name="Anantharaman K."/>
            <person name="Brown C.T."/>
            <person name="Hug L.A."/>
            <person name="Sharon I."/>
            <person name="Castelle C.J."/>
            <person name="Probst A.J."/>
            <person name="Thomas B.C."/>
            <person name="Singh A."/>
            <person name="Wilkins M.J."/>
            <person name="Karaoz U."/>
            <person name="Brodie E.L."/>
            <person name="Williams K.H."/>
            <person name="Hubbard S.S."/>
            <person name="Banfield J.F."/>
        </authorList>
    </citation>
    <scope>NUCLEOTIDE SEQUENCE [LARGE SCALE GENOMIC DNA]</scope>
</reference>
<name>A0A1F8GEE9_9BACT</name>
<evidence type="ECO:0000313" key="8">
    <source>
        <dbReference type="EMBL" id="OGN23693.1"/>
    </source>
</evidence>
<organism evidence="8 9">
    <name type="scientific">Candidatus Yanofskybacteria bacterium RIFCSPLOWO2_01_FULL_43_22</name>
    <dbReference type="NCBI Taxonomy" id="1802695"/>
    <lineage>
        <taxon>Bacteria</taxon>
        <taxon>Candidatus Yanofskyibacteriota</taxon>
    </lineage>
</organism>
<dbReference type="GO" id="GO:0004222">
    <property type="term" value="F:metalloendopeptidase activity"/>
    <property type="evidence" value="ECO:0007669"/>
    <property type="project" value="InterPro"/>
</dbReference>
<dbReference type="Gene3D" id="3.40.390.30">
    <property type="entry name" value="Metalloproteases ('zincins'), catalytic domain"/>
    <property type="match status" value="1"/>
</dbReference>
<dbReference type="PANTHER" id="PTHR46986">
    <property type="entry name" value="ENDORIBONUCLEASE YBEY, CHLOROPLASTIC"/>
    <property type="match status" value="1"/>
</dbReference>
<comment type="caution">
    <text evidence="8">The sequence shown here is derived from an EMBL/GenBank/DDBJ whole genome shotgun (WGS) entry which is preliminary data.</text>
</comment>
<keyword evidence="5 7" id="KW-0378">Hydrolase</keyword>
<evidence type="ECO:0000256" key="2">
    <source>
        <dbReference type="ARBA" id="ARBA00022722"/>
    </source>
</evidence>
<dbReference type="InterPro" id="IPR020549">
    <property type="entry name" value="YbeY_CS"/>
</dbReference>
<dbReference type="GO" id="GO:0006364">
    <property type="term" value="P:rRNA processing"/>
    <property type="evidence" value="ECO:0007669"/>
    <property type="project" value="UniProtKB-UniRule"/>
</dbReference>
<comment type="function">
    <text evidence="7">Single strand-specific metallo-endoribonuclease involved in late-stage 70S ribosome quality control and in maturation of the 3' terminus of the 16S rRNA.</text>
</comment>
<feature type="binding site" evidence="7">
    <location>
        <position position="126"/>
    </location>
    <ligand>
        <name>Zn(2+)</name>
        <dbReference type="ChEBI" id="CHEBI:29105"/>
        <note>catalytic</note>
    </ligand>
</feature>
<dbReference type="Pfam" id="PF02130">
    <property type="entry name" value="YbeY"/>
    <property type="match status" value="1"/>
</dbReference>
<keyword evidence="7" id="KW-0963">Cytoplasm</keyword>
<evidence type="ECO:0000256" key="5">
    <source>
        <dbReference type="ARBA" id="ARBA00022801"/>
    </source>
</evidence>
<dbReference type="GO" id="GO:0005737">
    <property type="term" value="C:cytoplasm"/>
    <property type="evidence" value="ECO:0007669"/>
    <property type="project" value="UniProtKB-SubCell"/>
</dbReference>
<proteinExistence type="inferred from homology"/>
<evidence type="ECO:0000256" key="7">
    <source>
        <dbReference type="HAMAP-Rule" id="MF_00009"/>
    </source>
</evidence>
<keyword evidence="4 7" id="KW-0255">Endonuclease</keyword>
<keyword evidence="7" id="KW-0698">rRNA processing</keyword>
<protein>
    <recommendedName>
        <fullName evidence="7">Endoribonuclease YbeY</fullName>
        <ecNumber evidence="7">3.1.-.-</ecNumber>
    </recommendedName>
</protein>
<keyword evidence="3 7" id="KW-0479">Metal-binding</keyword>
<feature type="binding site" evidence="7">
    <location>
        <position position="122"/>
    </location>
    <ligand>
        <name>Zn(2+)</name>
        <dbReference type="ChEBI" id="CHEBI:29105"/>
        <note>catalytic</note>
    </ligand>
</feature>
<evidence type="ECO:0000256" key="1">
    <source>
        <dbReference type="ARBA" id="ARBA00010875"/>
    </source>
</evidence>
<keyword evidence="6 7" id="KW-0862">Zinc</keyword>
<dbReference type="PANTHER" id="PTHR46986:SF1">
    <property type="entry name" value="ENDORIBONUCLEASE YBEY, CHLOROPLASTIC"/>
    <property type="match status" value="1"/>
</dbReference>
<evidence type="ECO:0000256" key="6">
    <source>
        <dbReference type="ARBA" id="ARBA00022833"/>
    </source>
</evidence>
<dbReference type="HAMAP" id="MF_00009">
    <property type="entry name" value="Endoribonucl_YbeY"/>
    <property type="match status" value="1"/>
</dbReference>
<sequence length="161" mass="18426">MIDLVFKNRTSQKAPSRIFFQKILEIAAKELGLKSKVSLSVNLVREKKIQELNKKYRHKDKPTDVLSFPLRDKVIIKSGLSLGCLSLVADLGDIFICLPIAKNEAKRENITIKEKLARLVVHGFLHLQGYDHEKSEKDAKKMFHLEEKILSKIQNGEAIYN</sequence>
<evidence type="ECO:0000313" key="9">
    <source>
        <dbReference type="Proteomes" id="UP000178911"/>
    </source>
</evidence>
<dbReference type="PROSITE" id="PS01306">
    <property type="entry name" value="UPF0054"/>
    <property type="match status" value="1"/>
</dbReference>
<dbReference type="InterPro" id="IPR023091">
    <property type="entry name" value="MetalPrtase_cat_dom_sf_prd"/>
</dbReference>
<accession>A0A1F8GEE9</accession>
<dbReference type="GO" id="GO:0008270">
    <property type="term" value="F:zinc ion binding"/>
    <property type="evidence" value="ECO:0007669"/>
    <property type="project" value="UniProtKB-UniRule"/>
</dbReference>
<dbReference type="EMBL" id="MGKJ01000016">
    <property type="protein sequence ID" value="OGN23693.1"/>
    <property type="molecule type" value="Genomic_DNA"/>
</dbReference>
<feature type="binding site" evidence="7">
    <location>
        <position position="132"/>
    </location>
    <ligand>
        <name>Zn(2+)</name>
        <dbReference type="ChEBI" id="CHEBI:29105"/>
        <note>catalytic</note>
    </ligand>
</feature>
<dbReference type="STRING" id="1802695.A3A13_00070"/>
<comment type="subcellular location">
    <subcellularLocation>
        <location evidence="7">Cytoplasm</location>
    </subcellularLocation>
</comment>
<dbReference type="Proteomes" id="UP000178911">
    <property type="component" value="Unassembled WGS sequence"/>
</dbReference>
<dbReference type="EC" id="3.1.-.-" evidence="7"/>
<dbReference type="InterPro" id="IPR002036">
    <property type="entry name" value="YbeY"/>
</dbReference>
<dbReference type="SUPFAM" id="SSF55486">
    <property type="entry name" value="Metalloproteases ('zincins'), catalytic domain"/>
    <property type="match status" value="1"/>
</dbReference>
<dbReference type="GO" id="GO:0004521">
    <property type="term" value="F:RNA endonuclease activity"/>
    <property type="evidence" value="ECO:0007669"/>
    <property type="project" value="UniProtKB-UniRule"/>
</dbReference>
<gene>
    <name evidence="7" type="primary">ybeY</name>
    <name evidence="8" type="ORF">A3A13_00070</name>
</gene>
<comment type="similarity">
    <text evidence="1 7">Belongs to the endoribonuclease YbeY family.</text>
</comment>
<dbReference type="AlphaFoldDB" id="A0A1F8GEE9"/>
<keyword evidence="2 7" id="KW-0540">Nuclease</keyword>
<evidence type="ECO:0000256" key="4">
    <source>
        <dbReference type="ARBA" id="ARBA00022759"/>
    </source>
</evidence>
<evidence type="ECO:0000256" key="3">
    <source>
        <dbReference type="ARBA" id="ARBA00022723"/>
    </source>
</evidence>
<comment type="cofactor">
    <cofactor evidence="7">
        <name>Zn(2+)</name>
        <dbReference type="ChEBI" id="CHEBI:29105"/>
    </cofactor>
    <text evidence="7">Binds 1 zinc ion.</text>
</comment>
<keyword evidence="7" id="KW-0690">Ribosome biogenesis</keyword>
<dbReference type="NCBIfam" id="TIGR00043">
    <property type="entry name" value="rRNA maturation RNase YbeY"/>
    <property type="match status" value="1"/>
</dbReference>